<evidence type="ECO:0000256" key="3">
    <source>
        <dbReference type="ARBA" id="ARBA00022676"/>
    </source>
</evidence>
<dbReference type="InterPro" id="IPR038731">
    <property type="entry name" value="RgtA/B/C-like"/>
</dbReference>
<evidence type="ECO:0000256" key="8">
    <source>
        <dbReference type="SAM" id="Phobius"/>
    </source>
</evidence>
<keyword evidence="5 8" id="KW-0812">Transmembrane</keyword>
<proteinExistence type="predicted"/>
<evidence type="ECO:0000259" key="9">
    <source>
        <dbReference type="Pfam" id="PF13231"/>
    </source>
</evidence>
<dbReference type="Pfam" id="PF13231">
    <property type="entry name" value="PMT_2"/>
    <property type="match status" value="1"/>
</dbReference>
<keyword evidence="4" id="KW-0808">Transferase</keyword>
<feature type="transmembrane region" description="Helical" evidence="8">
    <location>
        <begin position="80"/>
        <end position="98"/>
    </location>
</feature>
<accession>A0AAN4VY30</accession>
<dbReference type="GO" id="GO:0005886">
    <property type="term" value="C:plasma membrane"/>
    <property type="evidence" value="ECO:0007669"/>
    <property type="project" value="UniProtKB-SubCell"/>
</dbReference>
<evidence type="ECO:0000313" key="10">
    <source>
        <dbReference type="EMBL" id="GJM60470.1"/>
    </source>
</evidence>
<dbReference type="PANTHER" id="PTHR33908:SF11">
    <property type="entry name" value="MEMBRANE PROTEIN"/>
    <property type="match status" value="1"/>
</dbReference>
<feature type="transmembrane region" description="Helical" evidence="8">
    <location>
        <begin position="342"/>
        <end position="361"/>
    </location>
</feature>
<feature type="transmembrane region" description="Helical" evidence="8">
    <location>
        <begin position="165"/>
        <end position="194"/>
    </location>
</feature>
<name>A0AAN4VY30_9BACT</name>
<evidence type="ECO:0000256" key="2">
    <source>
        <dbReference type="ARBA" id="ARBA00022475"/>
    </source>
</evidence>
<feature type="transmembrane region" description="Helical" evidence="8">
    <location>
        <begin position="313"/>
        <end position="330"/>
    </location>
</feature>
<dbReference type="PANTHER" id="PTHR33908">
    <property type="entry name" value="MANNOSYLTRANSFERASE YKCB-RELATED"/>
    <property type="match status" value="1"/>
</dbReference>
<evidence type="ECO:0000256" key="5">
    <source>
        <dbReference type="ARBA" id="ARBA00022692"/>
    </source>
</evidence>
<feature type="domain" description="Glycosyltransferase RgtA/B/C/D-like" evidence="9">
    <location>
        <begin position="58"/>
        <end position="223"/>
    </location>
</feature>
<dbReference type="EMBL" id="BQKE01000001">
    <property type="protein sequence ID" value="GJM60470.1"/>
    <property type="molecule type" value="Genomic_DNA"/>
</dbReference>
<evidence type="ECO:0000256" key="7">
    <source>
        <dbReference type="ARBA" id="ARBA00023136"/>
    </source>
</evidence>
<gene>
    <name evidence="10" type="ORF">PEDI_10220</name>
</gene>
<comment type="caution">
    <text evidence="10">The sequence shown here is derived from an EMBL/GenBank/DDBJ whole genome shotgun (WGS) entry which is preliminary data.</text>
</comment>
<evidence type="ECO:0000313" key="11">
    <source>
        <dbReference type="Proteomes" id="UP001310022"/>
    </source>
</evidence>
<reference evidence="10 11" key="1">
    <citation type="submission" date="2021-12" db="EMBL/GenBank/DDBJ databases">
        <title>Genome sequencing of bacteria with rrn-lacking chromosome and rrn-plasmid.</title>
        <authorList>
            <person name="Anda M."/>
            <person name="Iwasaki W."/>
        </authorList>
    </citation>
    <scope>NUCLEOTIDE SEQUENCE [LARGE SCALE GENOMIC DNA]</scope>
    <source>
        <strain evidence="10 11">NBRC 15940</strain>
    </source>
</reference>
<dbReference type="GO" id="GO:0016763">
    <property type="term" value="F:pentosyltransferase activity"/>
    <property type="evidence" value="ECO:0007669"/>
    <property type="project" value="TreeGrafter"/>
</dbReference>
<keyword evidence="3" id="KW-0328">Glycosyltransferase</keyword>
<keyword evidence="6 8" id="KW-1133">Transmembrane helix</keyword>
<feature type="transmembrane region" description="Helical" evidence="8">
    <location>
        <begin position="289"/>
        <end position="307"/>
    </location>
</feature>
<dbReference type="GO" id="GO:0009103">
    <property type="term" value="P:lipopolysaccharide biosynthetic process"/>
    <property type="evidence" value="ECO:0007669"/>
    <property type="project" value="UniProtKB-ARBA"/>
</dbReference>
<dbReference type="AlphaFoldDB" id="A0AAN4VY30"/>
<sequence>MSNSTLTSSSSMEIRKKVGLLMVISFLARWAVAQFTELGNDEVYYWTYALMPDISHFDHPPLVGWLIRITTLNLTWTSEIFVRLSAVLIGTVNIWIFYRVGAYLKDELTGWYAALLYTASVYCSIIAGAFILPDTPQSVFWLLGLFAFIKAFNPESRGELAGKQLLLAGLWSGLAMYSKYHGVFLWMGALLYITLYDRKWWLRWELWAAGILSLLIFSPVFVWNFQNDFISFTFHGERVDPASGFKPHYLLQALIGQIAYNNPINSVLCMIALGAFFKGKIPKTPSNRLLVWMGLPLILLFTGVAFFRQILPHWTSPAFFSLMLLAAIWFRQKENPVFWPKALVWANGLVLFTILLGLIQINSGFIPLSHETEENRVGKGDITLDMQTWSDLKAPFAAFLEEEKAKDQYLGDKMLSPKWFPAAHLDYYVATPLQLKMMGGGSLLDTHQYAWLTEKRGGFVKGESAYYITPSSMFKDPIPYYGSHFEKVELATVIPVFRGGKLARNFFVYRLVNAKESLHPFDRDYWQ</sequence>
<feature type="transmembrane region" description="Helical" evidence="8">
    <location>
        <begin position="206"/>
        <end position="225"/>
    </location>
</feature>
<dbReference type="Proteomes" id="UP001310022">
    <property type="component" value="Unassembled WGS sequence"/>
</dbReference>
<dbReference type="InterPro" id="IPR050297">
    <property type="entry name" value="LipidA_mod_glycosyltrf_83"/>
</dbReference>
<evidence type="ECO:0000256" key="1">
    <source>
        <dbReference type="ARBA" id="ARBA00004651"/>
    </source>
</evidence>
<evidence type="ECO:0000256" key="4">
    <source>
        <dbReference type="ARBA" id="ARBA00022679"/>
    </source>
</evidence>
<comment type="subcellular location">
    <subcellularLocation>
        <location evidence="1">Cell membrane</location>
        <topology evidence="1">Multi-pass membrane protein</topology>
    </subcellularLocation>
</comment>
<dbReference type="RefSeq" id="WP_338236216.1">
    <property type="nucleotide sequence ID" value="NZ_BQKE01000001.1"/>
</dbReference>
<keyword evidence="7 8" id="KW-0472">Membrane</keyword>
<keyword evidence="2" id="KW-1003">Cell membrane</keyword>
<evidence type="ECO:0000256" key="6">
    <source>
        <dbReference type="ARBA" id="ARBA00022989"/>
    </source>
</evidence>
<feature type="transmembrane region" description="Helical" evidence="8">
    <location>
        <begin position="110"/>
        <end position="132"/>
    </location>
</feature>
<protein>
    <recommendedName>
        <fullName evidence="9">Glycosyltransferase RgtA/B/C/D-like domain-containing protein</fullName>
    </recommendedName>
</protein>
<keyword evidence="11" id="KW-1185">Reference proteome</keyword>
<organism evidence="10 11">
    <name type="scientific">Persicobacter diffluens</name>
    <dbReference type="NCBI Taxonomy" id="981"/>
    <lineage>
        <taxon>Bacteria</taxon>
        <taxon>Pseudomonadati</taxon>
        <taxon>Bacteroidota</taxon>
        <taxon>Cytophagia</taxon>
        <taxon>Cytophagales</taxon>
        <taxon>Persicobacteraceae</taxon>
        <taxon>Persicobacter</taxon>
    </lineage>
</organism>